<name>B9WH05_CANDC</name>
<organism evidence="2 3">
    <name type="scientific">Candida dubliniensis (strain CD36 / ATCC MYA-646 / CBS 7987 / NCPF 3949 / NRRL Y-17841)</name>
    <name type="common">Yeast</name>
    <dbReference type="NCBI Taxonomy" id="573826"/>
    <lineage>
        <taxon>Eukaryota</taxon>
        <taxon>Fungi</taxon>
        <taxon>Dikarya</taxon>
        <taxon>Ascomycota</taxon>
        <taxon>Saccharomycotina</taxon>
        <taxon>Pichiomycetes</taxon>
        <taxon>Debaryomycetaceae</taxon>
        <taxon>Candida/Lodderomyces clade</taxon>
        <taxon>Candida</taxon>
    </lineage>
</organism>
<protein>
    <submittedName>
        <fullName evidence="2">Sorting assembly machinery subunit, putative</fullName>
    </submittedName>
</protein>
<dbReference type="OrthoDB" id="1724197at2759"/>
<dbReference type="Proteomes" id="UP000002605">
    <property type="component" value="Chromosome 5"/>
</dbReference>
<keyword evidence="3" id="KW-1185">Reference proteome</keyword>
<evidence type="ECO:0000313" key="3">
    <source>
        <dbReference type="Proteomes" id="UP000002605"/>
    </source>
</evidence>
<evidence type="ECO:0000313" key="2">
    <source>
        <dbReference type="EMBL" id="CAX41446.1"/>
    </source>
</evidence>
<dbReference type="VEuPathDB" id="FungiDB:CD36_50640"/>
<accession>B9WH05</accession>
<dbReference type="KEGG" id="cdu:CD36_50640"/>
<sequence length="510" mass="57698">MVELQVNTNPDLKSKLIEEQYLQESTNLPIYLTKIEVVGGESFSNQFFQNLLSPILQTGDLTFLQLINKIKSSQSKLIETGIFNKVAIQILPDNYYSLSSNKIKSYNKEPSLITKILIDLSAINLSNNQGFLNFNNEEYLNLKLNHINHNFNGNGELISIGVDYNPYKPLDHLIANGKFISYLKNPKFKFLIDFQLNQENNEVWQDTKQEIIGGKLGLLYGGNKATTTTNDLNFFTGFQLLKRNLINLDDGNFDSIKFFNGQFLKSSILNQLKFQKIEFLHEQSKNFPKNGYELLFNGEISSNQEQLNVNNRNEFIKTDFSINLYKSLFNEFFTTKFQAQLGGIYSFNNNNNSKVTPIHPSDKFYLGGYNSFPGFTKNSVELQGGDQYYKFQATLYSKIPCLLYAPPPPPPPKSASTISLDNEQDLNPLRVYATGIIGNVVNSSKANLLEDENGAVSYGFGLKYFNNWANFDIGYYFSKRLGFTNDGNTNTAGIKDGLHFSISIGGSNNN</sequence>
<dbReference type="EMBL" id="FM992692">
    <property type="protein sequence ID" value="CAX41446.1"/>
    <property type="molecule type" value="Genomic_DNA"/>
</dbReference>
<dbReference type="HOGENOM" id="CLU_556813_0_0_1"/>
<reference evidence="2 3" key="1">
    <citation type="journal article" date="2009" name="Genome Res.">
        <title>Comparative genomics of the fungal pathogens Candida dubliniensis and Candida albicans.</title>
        <authorList>
            <person name="Jackson A.P."/>
            <person name="Gamble J.A."/>
            <person name="Yeomans T."/>
            <person name="Moran G.P."/>
            <person name="Saunders D."/>
            <person name="Harris D."/>
            <person name="Aslett M."/>
            <person name="Barrell J.F."/>
            <person name="Butler G."/>
            <person name="Citiulo F."/>
            <person name="Coleman D.C."/>
            <person name="de Groot P.W.J."/>
            <person name="Goodwin T.J."/>
            <person name="Quail M.A."/>
            <person name="McQuillan J."/>
            <person name="Munro C.A."/>
            <person name="Pain A."/>
            <person name="Poulter R.T."/>
            <person name="Rajandream M.A."/>
            <person name="Renauld H."/>
            <person name="Spiering M.J."/>
            <person name="Tivey A."/>
            <person name="Gow N.A.R."/>
            <person name="Barrell B."/>
            <person name="Sullivan D.J."/>
            <person name="Berriman M."/>
        </authorList>
    </citation>
    <scope>NUCLEOTIDE SEQUENCE [LARGE SCALE GENOMIC DNA]</scope>
    <source>
        <strain evidence="3">CD36 / ATCC MYA-646 / CBS 7987 / NCPF 3949 / NRRL Y-17841</strain>
    </source>
</reference>
<proteinExistence type="predicted"/>
<evidence type="ECO:0000313" key="1">
    <source>
        <dbReference type="CGD" id="CAL0000169700"/>
    </source>
</evidence>
<dbReference type="Gene3D" id="2.40.160.50">
    <property type="entry name" value="membrane protein fhac: a member of the omp85/tpsb transporter family"/>
    <property type="match status" value="1"/>
</dbReference>
<gene>
    <name evidence="1" type="ordered locus">Cd36_50640</name>
    <name evidence="2" type="ORF">CD36_50640</name>
</gene>
<dbReference type="eggNOG" id="KOG2602">
    <property type="taxonomic scope" value="Eukaryota"/>
</dbReference>
<dbReference type="RefSeq" id="XP_002420368.1">
    <property type="nucleotide sequence ID" value="XM_002420323.1"/>
</dbReference>
<dbReference type="GeneID" id="8048341"/>
<dbReference type="AlphaFoldDB" id="B9WH05"/>
<dbReference type="CGD" id="CAL0000169700">
    <property type="gene designation" value="Cd36_50640"/>
</dbReference>